<proteinExistence type="predicted"/>
<dbReference type="PATRIC" id="fig|405446.3.peg.3182"/>
<reference evidence="3 4" key="1">
    <citation type="submission" date="2015-05" db="EMBL/GenBank/DDBJ databases">
        <title>Genome sequencing and analysis of members of genus Stenotrophomonas.</title>
        <authorList>
            <person name="Patil P.P."/>
            <person name="Midha S."/>
            <person name="Patil P.B."/>
        </authorList>
    </citation>
    <scope>NUCLEOTIDE SEQUENCE [LARGE SCALE GENOMIC DNA]</scope>
    <source>
        <strain evidence="3 4">DSM 18941</strain>
    </source>
</reference>
<evidence type="ECO:0000256" key="1">
    <source>
        <dbReference type="SAM" id="MobiDB-lite"/>
    </source>
</evidence>
<organism evidence="3 4">
    <name type="scientific">Stenotrophomonas terrae</name>
    <dbReference type="NCBI Taxonomy" id="405446"/>
    <lineage>
        <taxon>Bacteria</taxon>
        <taxon>Pseudomonadati</taxon>
        <taxon>Pseudomonadota</taxon>
        <taxon>Gammaproteobacteria</taxon>
        <taxon>Lysobacterales</taxon>
        <taxon>Lysobacteraceae</taxon>
        <taxon>Stenotrophomonas</taxon>
    </lineage>
</organism>
<dbReference type="AlphaFoldDB" id="A0A0R0CDW5"/>
<evidence type="ECO:0000313" key="3">
    <source>
        <dbReference type="EMBL" id="KRG64382.1"/>
    </source>
</evidence>
<feature type="compositionally biased region" description="Low complexity" evidence="1">
    <location>
        <begin position="227"/>
        <end position="240"/>
    </location>
</feature>
<name>A0A0R0CDW5_9GAMM</name>
<feature type="transmembrane region" description="Helical" evidence="2">
    <location>
        <begin position="302"/>
        <end position="324"/>
    </location>
</feature>
<feature type="transmembrane region" description="Helical" evidence="2">
    <location>
        <begin position="260"/>
        <end position="282"/>
    </location>
</feature>
<feature type="transmembrane region" description="Helical" evidence="2">
    <location>
        <begin position="20"/>
        <end position="42"/>
    </location>
</feature>
<keyword evidence="4" id="KW-1185">Reference proteome</keyword>
<dbReference type="RefSeq" id="WP_057629932.1">
    <property type="nucleotide sequence ID" value="NZ_LDJJ01000063.1"/>
</dbReference>
<keyword evidence="2" id="KW-1133">Transmembrane helix</keyword>
<feature type="transmembrane region" description="Helical" evidence="2">
    <location>
        <begin position="54"/>
        <end position="74"/>
    </location>
</feature>
<gene>
    <name evidence="3" type="ORF">ABB27_16510</name>
</gene>
<evidence type="ECO:0000313" key="4">
    <source>
        <dbReference type="Proteomes" id="UP000051863"/>
    </source>
</evidence>
<protein>
    <recommendedName>
        <fullName evidence="5">Transmembrane protein</fullName>
    </recommendedName>
</protein>
<evidence type="ECO:0008006" key="5">
    <source>
        <dbReference type="Google" id="ProtNLM"/>
    </source>
</evidence>
<comment type="caution">
    <text evidence="3">The sequence shown here is derived from an EMBL/GenBank/DDBJ whole genome shotgun (WGS) entry which is preliminary data.</text>
</comment>
<keyword evidence="2" id="KW-0472">Membrane</keyword>
<evidence type="ECO:0000256" key="2">
    <source>
        <dbReference type="SAM" id="Phobius"/>
    </source>
</evidence>
<accession>A0A0R0CDW5</accession>
<sequence>MLIGYRYEEGPVLRIHAVNWVLRAGLLLMVLLLLGLPALLIGDVDFRWKWMRGGLLDALLALLALMALPVMGLASGWYTRVRETLEIDVPGNRAIRRSCNMFGAAAKVEVFALDERRKLQLRRLVIASRSSGRGPTRFPAQLWLINNDSSEHQLSFETVQIRPGWAKTQAFLQRVADQLGLSVPNDVIELPPPAQHAASGSQNQPRDRWQPPVARRRAKRRNKDRGGAQPSQAAPSAGPNSNDAVPAIIRAVMALFGAMLAVYSLGKGVALALGVMRGVLIGGSLRNNTVHYYYWADDRLSFLFHLMSSSMVMLILAAAGWGCLRVAMNGDLPKQP</sequence>
<dbReference type="Proteomes" id="UP000051863">
    <property type="component" value="Unassembled WGS sequence"/>
</dbReference>
<dbReference type="OrthoDB" id="7020782at2"/>
<feature type="compositionally biased region" description="Basic residues" evidence="1">
    <location>
        <begin position="214"/>
        <end position="223"/>
    </location>
</feature>
<dbReference type="EMBL" id="LDJJ01000063">
    <property type="protein sequence ID" value="KRG64382.1"/>
    <property type="molecule type" value="Genomic_DNA"/>
</dbReference>
<keyword evidence="2" id="KW-0812">Transmembrane</keyword>
<feature type="region of interest" description="Disordered" evidence="1">
    <location>
        <begin position="190"/>
        <end position="240"/>
    </location>
</feature>